<name>A0ABU4NXB4_9ACTN</name>
<evidence type="ECO:0008006" key="4">
    <source>
        <dbReference type="Google" id="ProtNLM"/>
    </source>
</evidence>
<feature type="region of interest" description="Disordered" evidence="1">
    <location>
        <begin position="110"/>
        <end position="130"/>
    </location>
</feature>
<comment type="caution">
    <text evidence="2">The sequence shown here is derived from an EMBL/GenBank/DDBJ whole genome shotgun (WGS) entry which is preliminary data.</text>
</comment>
<keyword evidence="3" id="KW-1185">Reference proteome</keyword>
<protein>
    <recommendedName>
        <fullName evidence="4">Integron gene cassette protein</fullName>
    </recommendedName>
</protein>
<reference evidence="2 3" key="1">
    <citation type="journal article" date="2023" name="Microb. Genom.">
        <title>Mesoterricola silvestris gen. nov., sp. nov., Mesoterricola sediminis sp. nov., Geothrix oryzae sp. nov., Geothrix edaphica sp. nov., Geothrix rubra sp. nov., and Geothrix limicola sp. nov., six novel members of Acidobacteriota isolated from soils.</title>
        <authorList>
            <person name="Weisberg A.J."/>
            <person name="Pearce E."/>
            <person name="Kramer C.G."/>
            <person name="Chang J.H."/>
            <person name="Clarke C.R."/>
        </authorList>
    </citation>
    <scope>NUCLEOTIDE SEQUENCE [LARGE SCALE GENOMIC DNA]</scope>
    <source>
        <strain evidence="2 3">ID09-01A</strain>
    </source>
</reference>
<evidence type="ECO:0000256" key="1">
    <source>
        <dbReference type="SAM" id="MobiDB-lite"/>
    </source>
</evidence>
<gene>
    <name evidence="2" type="ORF">PV662_47610</name>
</gene>
<dbReference type="EMBL" id="JARAYU010000044">
    <property type="protein sequence ID" value="MDX3707211.1"/>
    <property type="molecule type" value="Genomic_DNA"/>
</dbReference>
<sequence length="130" mass="13679">MSLMEIVVEIHVPLREAAGAAEGSYPFPWIDQVEDFLAEQEAAAVYDDGEEYGEAYVFFITGAAEEDLLAVASRAAGLAGVPSGVFAMVTSDEAEEIGLGRRVELPLGQAPAQPAVGRGPALPADDSWRA</sequence>
<proteinExistence type="predicted"/>
<accession>A0ABU4NXB4</accession>
<dbReference type="RefSeq" id="WP_199845750.1">
    <property type="nucleotide sequence ID" value="NZ_JARAUR010000055.1"/>
</dbReference>
<evidence type="ECO:0000313" key="2">
    <source>
        <dbReference type="EMBL" id="MDX3707211.1"/>
    </source>
</evidence>
<dbReference type="Proteomes" id="UP001271274">
    <property type="component" value="Unassembled WGS sequence"/>
</dbReference>
<evidence type="ECO:0000313" key="3">
    <source>
        <dbReference type="Proteomes" id="UP001271274"/>
    </source>
</evidence>
<organism evidence="2 3">
    <name type="scientific">Streptomyces europaeiscabiei</name>
    <dbReference type="NCBI Taxonomy" id="146819"/>
    <lineage>
        <taxon>Bacteria</taxon>
        <taxon>Bacillati</taxon>
        <taxon>Actinomycetota</taxon>
        <taxon>Actinomycetes</taxon>
        <taxon>Kitasatosporales</taxon>
        <taxon>Streptomycetaceae</taxon>
        <taxon>Streptomyces</taxon>
    </lineage>
</organism>